<dbReference type="InterPro" id="IPR054696">
    <property type="entry name" value="GTP-eEF1A_C"/>
</dbReference>
<dbReference type="STRING" id="286115.A0A507BS16"/>
<dbReference type="GO" id="GO:0005829">
    <property type="term" value="C:cytosol"/>
    <property type="evidence" value="ECO:0007669"/>
    <property type="project" value="GOC"/>
</dbReference>
<organism evidence="8 9">
    <name type="scientific">Synchytrium endobioticum</name>
    <dbReference type="NCBI Taxonomy" id="286115"/>
    <lineage>
        <taxon>Eukaryota</taxon>
        <taxon>Fungi</taxon>
        <taxon>Fungi incertae sedis</taxon>
        <taxon>Chytridiomycota</taxon>
        <taxon>Chytridiomycota incertae sedis</taxon>
        <taxon>Chytridiomycetes</taxon>
        <taxon>Synchytriales</taxon>
        <taxon>Synchytriaceae</taxon>
        <taxon>Synchytrium</taxon>
    </lineage>
</organism>
<protein>
    <recommendedName>
        <fullName evidence="7">Tr-type G domain-containing protein</fullName>
    </recommendedName>
</protein>
<name>A0A507BS16_9FUNG</name>
<evidence type="ECO:0000256" key="2">
    <source>
        <dbReference type="ARBA" id="ARBA00007249"/>
    </source>
</evidence>
<keyword evidence="9" id="KW-1185">Reference proteome</keyword>
<sequence length="720" mass="79017">MSDANYNHAAPPPESWEDQADSTQPQQQSSHHNSHQPSNGYNVSASEFDPNSAAAYYQQQQYYANQGYCVQQQPQGYNPAYGAYPTQQPGGYGAYPTYSNQYPGSEYYPNQQQYDIRSYGSSGQQRRGGGGNRHWQPRDQYHQQQPANASYSNATSQQQDDSQQKSYEQHQQARPSNTSINSASTTVSVAAPPVIKQAGPAKSVSLGSSTAPPSASKANAVALGGGKANTVSLSKTPSTSSITNSSSKGNDTSSKPQQLTLAPSAIAVSSSEEPKSPVTSTLVDANIVPVISDSKLTVTTSSTKKESSVLPENVAQEDEDKREHVNIVFIGHVDAGKSTMGGHILYLTGMVDKRTMDKYEREAKELGRESWYLSWAMDLNTEERAKGKTVEYGRGYFETTRRKFTILDAPGHKTFVPSMLGGAAQADVAVLVISARKGEFEAGFDREGQTREHARLAKTVGVKRLIIVINKMDDPSVQWSQERYDECVGKLVPFLKTVGFRPNKDLDILPVSGFTGANIKDRLAEGTFPYNGPSLLELLDNMEIPRDYNGALIMPIADRFKDMGVVVVGKLESGRMFKGQQVLLMPNRKLCEITTIMMEDKEINSAKNGDNIRVRLKNLEEEDVIPGFVLCTASNPVHTVTAFEAQLQILDSKSIICGGYQAVMHSGSITEEIILSDLIHMVDKASQKKIKRFVWKPTRTIHSWVDSLCETKAKPSPLVK</sequence>
<dbReference type="GO" id="GO:0005525">
    <property type="term" value="F:GTP binding"/>
    <property type="evidence" value="ECO:0007669"/>
    <property type="project" value="UniProtKB-KW"/>
</dbReference>
<dbReference type="Gene3D" id="2.40.30.10">
    <property type="entry name" value="Translation factors"/>
    <property type="match status" value="2"/>
</dbReference>
<dbReference type="Pfam" id="PF03144">
    <property type="entry name" value="GTP_EFTU_D2"/>
    <property type="match status" value="1"/>
</dbReference>
<feature type="region of interest" description="Disordered" evidence="6">
    <location>
        <begin position="298"/>
        <end position="318"/>
    </location>
</feature>
<gene>
    <name evidence="8" type="ORF">SeMB42_g07691</name>
</gene>
<feature type="domain" description="Tr-type G" evidence="7">
    <location>
        <begin position="322"/>
        <end position="546"/>
    </location>
</feature>
<dbReference type="InterPro" id="IPR000795">
    <property type="entry name" value="T_Tr_GTP-bd_dom"/>
</dbReference>
<feature type="compositionally biased region" description="Polar residues" evidence="6">
    <location>
        <begin position="205"/>
        <end position="217"/>
    </location>
</feature>
<dbReference type="InterPro" id="IPR009001">
    <property type="entry name" value="Transl_elong_EF1A/Init_IF2_C"/>
</dbReference>
<evidence type="ECO:0000313" key="8">
    <source>
        <dbReference type="EMBL" id="TPX31887.1"/>
    </source>
</evidence>
<dbReference type="GO" id="GO:0002184">
    <property type="term" value="P:cytoplasmic translational termination"/>
    <property type="evidence" value="ECO:0007669"/>
    <property type="project" value="UniProtKB-ARBA"/>
</dbReference>
<feature type="compositionally biased region" description="Polar residues" evidence="6">
    <location>
        <begin position="142"/>
        <end position="155"/>
    </location>
</feature>
<dbReference type="EMBL" id="QEAN01000593">
    <property type="protein sequence ID" value="TPX31887.1"/>
    <property type="molecule type" value="Genomic_DNA"/>
</dbReference>
<dbReference type="AlphaFoldDB" id="A0A507BS16"/>
<feature type="compositionally biased region" description="Low complexity" evidence="6">
    <location>
        <begin position="24"/>
        <end position="39"/>
    </location>
</feature>
<dbReference type="SUPFAM" id="SSF50465">
    <property type="entry name" value="EF-Tu/eEF-1alpha/eIF2-gamma C-terminal domain"/>
    <property type="match status" value="1"/>
</dbReference>
<evidence type="ECO:0000256" key="3">
    <source>
        <dbReference type="ARBA" id="ARBA00022490"/>
    </source>
</evidence>
<feature type="compositionally biased region" description="Low complexity" evidence="6">
    <location>
        <begin position="234"/>
        <end position="247"/>
    </location>
</feature>
<dbReference type="InterPro" id="IPR009000">
    <property type="entry name" value="Transl_B-barrel_sf"/>
</dbReference>
<accession>A0A507BS16</accession>
<dbReference type="GO" id="GO:0003924">
    <property type="term" value="F:GTPase activity"/>
    <property type="evidence" value="ECO:0007669"/>
    <property type="project" value="InterPro"/>
</dbReference>
<dbReference type="InterPro" id="IPR027417">
    <property type="entry name" value="P-loop_NTPase"/>
</dbReference>
<dbReference type="SUPFAM" id="SSF52540">
    <property type="entry name" value="P-loop containing nucleoside triphosphate hydrolases"/>
    <property type="match status" value="1"/>
</dbReference>
<evidence type="ECO:0000256" key="5">
    <source>
        <dbReference type="ARBA" id="ARBA00023134"/>
    </source>
</evidence>
<dbReference type="Proteomes" id="UP000317494">
    <property type="component" value="Unassembled WGS sequence"/>
</dbReference>
<comment type="similarity">
    <text evidence="2">Belongs to the TRAFAC class translation factor GTPase superfamily. Classic translation factor GTPase family. EF-Tu/EF-1A subfamily.</text>
</comment>
<proteinExistence type="inferred from homology"/>
<dbReference type="FunFam" id="3.40.50.300:FF:001202">
    <property type="entry name" value="Translation elongation factor EF-1 subunit alpha"/>
    <property type="match status" value="1"/>
</dbReference>
<reference evidence="8 9" key="1">
    <citation type="journal article" date="2019" name="Sci. Rep.">
        <title>Comparative genomics of chytrid fungi reveal insights into the obligate biotrophic and pathogenic lifestyle of Synchytrium endobioticum.</title>
        <authorList>
            <person name="van de Vossenberg B.T.L.H."/>
            <person name="Warris S."/>
            <person name="Nguyen H.D.T."/>
            <person name="van Gent-Pelzer M.P.E."/>
            <person name="Joly D.L."/>
            <person name="van de Geest H.C."/>
            <person name="Bonants P.J.M."/>
            <person name="Smith D.S."/>
            <person name="Levesque C.A."/>
            <person name="van der Lee T.A.J."/>
        </authorList>
    </citation>
    <scope>NUCLEOTIDE SEQUENCE [LARGE SCALE GENOMIC DNA]</scope>
    <source>
        <strain evidence="8 9">MB42</strain>
    </source>
</reference>
<evidence type="ECO:0000313" key="9">
    <source>
        <dbReference type="Proteomes" id="UP000317494"/>
    </source>
</evidence>
<keyword evidence="5" id="KW-0342">GTP-binding</keyword>
<dbReference type="InterPro" id="IPR050100">
    <property type="entry name" value="TRAFAC_GTPase_members"/>
</dbReference>
<evidence type="ECO:0000256" key="1">
    <source>
        <dbReference type="ARBA" id="ARBA00004496"/>
    </source>
</evidence>
<feature type="compositionally biased region" description="Polar residues" evidence="6">
    <location>
        <begin position="97"/>
        <end position="115"/>
    </location>
</feature>
<dbReference type="CDD" id="cd04089">
    <property type="entry name" value="eRF3_II"/>
    <property type="match status" value="1"/>
</dbReference>
<dbReference type="PRINTS" id="PR00315">
    <property type="entry name" value="ELONGATNFCT"/>
</dbReference>
<comment type="caution">
    <text evidence="8">The sequence shown here is derived from an EMBL/GenBank/DDBJ whole genome shotgun (WGS) entry which is preliminary data.</text>
</comment>
<dbReference type="VEuPathDB" id="FungiDB:SeMB42_g07691"/>
<dbReference type="Pfam" id="PF22594">
    <property type="entry name" value="GTP-eEF1A_C"/>
    <property type="match status" value="1"/>
</dbReference>
<evidence type="ECO:0000259" key="7">
    <source>
        <dbReference type="PROSITE" id="PS51722"/>
    </source>
</evidence>
<feature type="compositionally biased region" description="Polar residues" evidence="6">
    <location>
        <begin position="248"/>
        <end position="258"/>
    </location>
</feature>
<feature type="region of interest" description="Disordered" evidence="6">
    <location>
        <begin position="1"/>
        <end position="47"/>
    </location>
</feature>
<dbReference type="Pfam" id="PF00009">
    <property type="entry name" value="GTP_EFTU"/>
    <property type="match status" value="1"/>
</dbReference>
<dbReference type="Gene3D" id="3.40.50.300">
    <property type="entry name" value="P-loop containing nucleotide triphosphate hydrolases"/>
    <property type="match status" value="1"/>
</dbReference>
<dbReference type="CDD" id="cd01883">
    <property type="entry name" value="EF1_alpha"/>
    <property type="match status" value="1"/>
</dbReference>
<feature type="region of interest" description="Disordered" evidence="6">
    <location>
        <begin position="72"/>
        <end position="185"/>
    </location>
</feature>
<dbReference type="SUPFAM" id="SSF50447">
    <property type="entry name" value="Translation proteins"/>
    <property type="match status" value="1"/>
</dbReference>
<evidence type="ECO:0000256" key="6">
    <source>
        <dbReference type="SAM" id="MobiDB-lite"/>
    </source>
</evidence>
<feature type="compositionally biased region" description="Polar residues" evidence="6">
    <location>
        <begin position="165"/>
        <end position="185"/>
    </location>
</feature>
<dbReference type="PROSITE" id="PS51722">
    <property type="entry name" value="G_TR_2"/>
    <property type="match status" value="1"/>
</dbReference>
<dbReference type="InterPro" id="IPR004161">
    <property type="entry name" value="EFTu-like_2"/>
</dbReference>
<feature type="region of interest" description="Disordered" evidence="6">
    <location>
        <begin position="199"/>
        <end position="258"/>
    </location>
</feature>
<comment type="subcellular location">
    <subcellularLocation>
        <location evidence="1">Cytoplasm</location>
    </subcellularLocation>
</comment>
<dbReference type="PANTHER" id="PTHR23115">
    <property type="entry name" value="TRANSLATION FACTOR"/>
    <property type="match status" value="1"/>
</dbReference>
<evidence type="ECO:0000256" key="4">
    <source>
        <dbReference type="ARBA" id="ARBA00022741"/>
    </source>
</evidence>
<keyword evidence="3" id="KW-0963">Cytoplasm</keyword>
<dbReference type="FunFam" id="2.40.30.10:FF:000020">
    <property type="entry name" value="Translation elongation factor EF-1"/>
    <property type="match status" value="1"/>
</dbReference>
<keyword evidence="4" id="KW-0547">Nucleotide-binding</keyword>